<evidence type="ECO:0000256" key="5">
    <source>
        <dbReference type="ARBA" id="ARBA00022755"/>
    </source>
</evidence>
<dbReference type="eggNOG" id="COG0152">
    <property type="taxonomic scope" value="Bacteria"/>
</dbReference>
<dbReference type="UniPathway" id="UPA00074">
    <property type="reaction ID" value="UER00131"/>
</dbReference>
<gene>
    <name evidence="9" type="primary">purC</name>
    <name evidence="9" type="ordered locus">Tph_c07130</name>
</gene>
<dbReference type="STRING" id="1089553.Tph_c07130"/>
<keyword evidence="5" id="KW-0658">Purine biosynthesis</keyword>
<reference evidence="9 10" key="1">
    <citation type="journal article" date="2012" name="BMC Genomics">
        <title>Genome-guided analysis of physiological and morphological traits of the fermentative acetate oxidizer Thermacetogenium phaeum.</title>
        <authorList>
            <person name="Oehler D."/>
            <person name="Poehlein A."/>
            <person name="Leimbach A."/>
            <person name="Muller N."/>
            <person name="Daniel R."/>
            <person name="Gottschalk G."/>
            <person name="Schink B."/>
        </authorList>
    </citation>
    <scope>NUCLEOTIDE SEQUENCE [LARGE SCALE GENOMIC DNA]</scope>
    <source>
        <strain evidence="10">ATCC BAA-254 / DSM 26808 / PB</strain>
    </source>
</reference>
<evidence type="ECO:0000256" key="2">
    <source>
        <dbReference type="ARBA" id="ARBA00012217"/>
    </source>
</evidence>
<proteinExistence type="predicted"/>
<dbReference type="Gene3D" id="3.30.470.20">
    <property type="entry name" value="ATP-grasp fold, B domain"/>
    <property type="match status" value="1"/>
</dbReference>
<sequence length="228" mass="25547">MRRIYTGKTKDVCALDDGNYLLKFKDDVTGENGVFDPGANTVGLTIEGAGRAGLRLTKHFLEILEEKGIPTHYIDANVEEATMTVKPAEVFGNGLEVICRYRAVGSFLRRYGMYDKEGQPLDAFVEFPLKDDSRQDPPITEDALVVLGIMSSEEYREVKNLARKIGAIIKEELAKKGIELYDIKFEFGRVGEDRKIALIDEISGGNMRAYKDGKYIEPLMLEKLILDA</sequence>
<dbReference type="GO" id="GO:0004639">
    <property type="term" value="F:phosphoribosylaminoimidazolesuccinocarboxamide synthase activity"/>
    <property type="evidence" value="ECO:0007669"/>
    <property type="project" value="UniProtKB-EC"/>
</dbReference>
<evidence type="ECO:0000313" key="9">
    <source>
        <dbReference type="EMBL" id="AFV10945.1"/>
    </source>
</evidence>
<dbReference type="GO" id="GO:0005524">
    <property type="term" value="F:ATP binding"/>
    <property type="evidence" value="ECO:0007669"/>
    <property type="project" value="UniProtKB-KW"/>
</dbReference>
<dbReference type="PANTHER" id="PTHR43599">
    <property type="entry name" value="MULTIFUNCTIONAL PROTEIN ADE2"/>
    <property type="match status" value="1"/>
</dbReference>
<dbReference type="HOGENOM" id="CLU_061495_0_0_9"/>
<keyword evidence="6" id="KW-0067">ATP-binding</keyword>
<evidence type="ECO:0000256" key="1">
    <source>
        <dbReference type="ARBA" id="ARBA00004672"/>
    </source>
</evidence>
<evidence type="ECO:0000256" key="4">
    <source>
        <dbReference type="ARBA" id="ARBA00022741"/>
    </source>
</evidence>
<evidence type="ECO:0000259" key="8">
    <source>
        <dbReference type="Pfam" id="PF01259"/>
    </source>
</evidence>
<dbReference type="RefSeq" id="WP_015049862.1">
    <property type="nucleotide sequence ID" value="NC_018870.1"/>
</dbReference>
<dbReference type="OrthoDB" id="9801549at2"/>
<dbReference type="SUPFAM" id="SSF56104">
    <property type="entry name" value="SAICAR synthase-like"/>
    <property type="match status" value="1"/>
</dbReference>
<keyword evidence="3 9" id="KW-0436">Ligase</keyword>
<dbReference type="KEGG" id="tpz:Tph_c07130"/>
<protein>
    <recommendedName>
        <fullName evidence="2">phosphoribosylaminoimidazolesuccinocarboxamide synthase</fullName>
        <ecNumber evidence="2">6.3.2.6</ecNumber>
    </recommendedName>
</protein>
<dbReference type="Gene3D" id="3.30.200.20">
    <property type="entry name" value="Phosphorylase Kinase, domain 1"/>
    <property type="match status" value="1"/>
</dbReference>
<name>K4LG43_THEPS</name>
<comment type="catalytic activity">
    <reaction evidence="7">
        <text>5-amino-1-(5-phospho-D-ribosyl)imidazole-4-carboxylate + L-aspartate + ATP = (2S)-2-[5-amino-1-(5-phospho-beta-D-ribosyl)imidazole-4-carboxamido]succinate + ADP + phosphate + 2 H(+)</text>
        <dbReference type="Rhea" id="RHEA:22628"/>
        <dbReference type="ChEBI" id="CHEBI:15378"/>
        <dbReference type="ChEBI" id="CHEBI:29991"/>
        <dbReference type="ChEBI" id="CHEBI:30616"/>
        <dbReference type="ChEBI" id="CHEBI:43474"/>
        <dbReference type="ChEBI" id="CHEBI:58443"/>
        <dbReference type="ChEBI" id="CHEBI:77657"/>
        <dbReference type="ChEBI" id="CHEBI:456216"/>
        <dbReference type="EC" id="6.3.2.6"/>
    </reaction>
</comment>
<keyword evidence="10" id="KW-1185">Reference proteome</keyword>
<dbReference type="InterPro" id="IPR050089">
    <property type="entry name" value="SAICAR_synthetase"/>
</dbReference>
<dbReference type="Pfam" id="PF01259">
    <property type="entry name" value="SAICAR_synt"/>
    <property type="match status" value="1"/>
</dbReference>
<comment type="pathway">
    <text evidence="1">Purine metabolism; IMP biosynthesis via de novo pathway; 5-amino-1-(5-phospho-D-ribosyl)imidazole-4-carboxamide from 5-amino-1-(5-phospho-D-ribosyl)imidazole-4-carboxylate: step 1/2.</text>
</comment>
<evidence type="ECO:0000313" key="10">
    <source>
        <dbReference type="Proteomes" id="UP000000467"/>
    </source>
</evidence>
<dbReference type="InterPro" id="IPR028923">
    <property type="entry name" value="SAICAR_synt/ADE2_N"/>
</dbReference>
<dbReference type="GO" id="GO:0006189">
    <property type="term" value="P:'de novo' IMP biosynthetic process"/>
    <property type="evidence" value="ECO:0007669"/>
    <property type="project" value="UniProtKB-UniPathway"/>
</dbReference>
<organism evidence="9 10">
    <name type="scientific">Thermacetogenium phaeum (strain ATCC BAA-254 / DSM 26808 / PB)</name>
    <dbReference type="NCBI Taxonomy" id="1089553"/>
    <lineage>
        <taxon>Bacteria</taxon>
        <taxon>Bacillati</taxon>
        <taxon>Bacillota</taxon>
        <taxon>Clostridia</taxon>
        <taxon>Thermoanaerobacterales</taxon>
        <taxon>Thermoanaerobacteraceae</taxon>
        <taxon>Thermacetogenium</taxon>
    </lineage>
</organism>
<dbReference type="EMBL" id="CP003732">
    <property type="protein sequence ID" value="AFV10945.1"/>
    <property type="molecule type" value="Genomic_DNA"/>
</dbReference>
<evidence type="ECO:0000256" key="3">
    <source>
        <dbReference type="ARBA" id="ARBA00022598"/>
    </source>
</evidence>
<dbReference type="EC" id="6.3.2.6" evidence="2"/>
<evidence type="ECO:0000256" key="6">
    <source>
        <dbReference type="ARBA" id="ARBA00022840"/>
    </source>
</evidence>
<keyword evidence="4" id="KW-0547">Nucleotide-binding</keyword>
<dbReference type="Proteomes" id="UP000000467">
    <property type="component" value="Chromosome"/>
</dbReference>
<feature type="domain" description="SAICAR synthetase/ADE2 N-terminal" evidence="8">
    <location>
        <begin position="4"/>
        <end position="215"/>
    </location>
</feature>
<evidence type="ECO:0000256" key="7">
    <source>
        <dbReference type="ARBA" id="ARBA00048475"/>
    </source>
</evidence>
<accession>K4LG43</accession>
<dbReference type="PANTHER" id="PTHR43599:SF3">
    <property type="entry name" value="SI:DKEY-6E2.2"/>
    <property type="match status" value="1"/>
</dbReference>
<dbReference type="AlphaFoldDB" id="K4LG43"/>